<organism evidence="8">
    <name type="scientific">Florenciella parvula</name>
    <dbReference type="NCBI Taxonomy" id="236787"/>
    <lineage>
        <taxon>Eukaryota</taxon>
        <taxon>Sar</taxon>
        <taxon>Stramenopiles</taxon>
        <taxon>Ochrophyta</taxon>
        <taxon>Dictyochophyceae</taxon>
        <taxon>Florenciellales</taxon>
        <taxon>Florenciella</taxon>
    </lineage>
</organism>
<dbReference type="AlphaFoldDB" id="A0A7S2G2I7"/>
<feature type="domain" description="PPIase FKBP-type" evidence="7">
    <location>
        <begin position="67"/>
        <end position="121"/>
    </location>
</feature>
<keyword evidence="4 5" id="KW-0413">Isomerase</keyword>
<sequence length="121" mass="12600">MLTSRLPQGRRARRRGLVPRVLLLSALIGAAASTQEGDGANLPSSAPLRVGVTRRAVESPCVGAKPGERIAVSYEARLYKSGAVIDSSIERGEEPFEFTVGAGQVLKGLDQGLLGICAGEA</sequence>
<reference evidence="8" key="1">
    <citation type="submission" date="2021-01" db="EMBL/GenBank/DDBJ databases">
        <authorList>
            <person name="Corre E."/>
            <person name="Pelletier E."/>
            <person name="Niang G."/>
            <person name="Scheremetjew M."/>
            <person name="Finn R."/>
            <person name="Kale V."/>
            <person name="Holt S."/>
            <person name="Cochrane G."/>
            <person name="Meng A."/>
            <person name="Brown T."/>
            <person name="Cohen L."/>
        </authorList>
    </citation>
    <scope>NUCLEOTIDE SEQUENCE</scope>
    <source>
        <strain evidence="8">RCC1693</strain>
    </source>
</reference>
<evidence type="ECO:0000313" key="8">
    <source>
        <dbReference type="EMBL" id="CAD9424555.1"/>
    </source>
</evidence>
<dbReference type="Pfam" id="PF00254">
    <property type="entry name" value="FKBP_C"/>
    <property type="match status" value="1"/>
</dbReference>
<dbReference type="InterPro" id="IPR044609">
    <property type="entry name" value="FKBP2/11"/>
</dbReference>
<dbReference type="SUPFAM" id="SSF54534">
    <property type="entry name" value="FKBP-like"/>
    <property type="match status" value="1"/>
</dbReference>
<dbReference type="PANTHER" id="PTHR45779:SF7">
    <property type="entry name" value="PEPTIDYLPROLYL ISOMERASE"/>
    <property type="match status" value="1"/>
</dbReference>
<evidence type="ECO:0000256" key="3">
    <source>
        <dbReference type="ARBA" id="ARBA00023110"/>
    </source>
</evidence>
<keyword evidence="3 5" id="KW-0697">Rotamase</keyword>
<feature type="signal peptide" evidence="6">
    <location>
        <begin position="1"/>
        <end position="33"/>
    </location>
</feature>
<dbReference type="GO" id="GO:0003755">
    <property type="term" value="F:peptidyl-prolyl cis-trans isomerase activity"/>
    <property type="evidence" value="ECO:0007669"/>
    <property type="project" value="UniProtKB-KW"/>
</dbReference>
<name>A0A7S2G2I7_9STRA</name>
<dbReference type="PANTHER" id="PTHR45779">
    <property type="entry name" value="PEPTIDYLPROLYL ISOMERASE"/>
    <property type="match status" value="1"/>
</dbReference>
<dbReference type="InterPro" id="IPR001179">
    <property type="entry name" value="PPIase_FKBP_dom"/>
</dbReference>
<comment type="catalytic activity">
    <reaction evidence="1 5">
        <text>[protein]-peptidylproline (omega=180) = [protein]-peptidylproline (omega=0)</text>
        <dbReference type="Rhea" id="RHEA:16237"/>
        <dbReference type="Rhea" id="RHEA-COMP:10747"/>
        <dbReference type="Rhea" id="RHEA-COMP:10748"/>
        <dbReference type="ChEBI" id="CHEBI:83833"/>
        <dbReference type="ChEBI" id="CHEBI:83834"/>
        <dbReference type="EC" id="5.2.1.8"/>
    </reaction>
</comment>
<evidence type="ECO:0000256" key="1">
    <source>
        <dbReference type="ARBA" id="ARBA00000971"/>
    </source>
</evidence>
<protein>
    <recommendedName>
        <fullName evidence="2 5">peptidylprolyl isomerase</fullName>
        <ecNumber evidence="2 5">5.2.1.8</ecNumber>
    </recommendedName>
</protein>
<dbReference type="PROSITE" id="PS50059">
    <property type="entry name" value="FKBP_PPIASE"/>
    <property type="match status" value="1"/>
</dbReference>
<evidence type="ECO:0000256" key="4">
    <source>
        <dbReference type="ARBA" id="ARBA00023235"/>
    </source>
</evidence>
<accession>A0A7S2G2I7</accession>
<dbReference type="EC" id="5.2.1.8" evidence="2 5"/>
<keyword evidence="6" id="KW-0732">Signal</keyword>
<evidence type="ECO:0000259" key="7">
    <source>
        <dbReference type="PROSITE" id="PS50059"/>
    </source>
</evidence>
<evidence type="ECO:0000256" key="6">
    <source>
        <dbReference type="SAM" id="SignalP"/>
    </source>
</evidence>
<dbReference type="InterPro" id="IPR046357">
    <property type="entry name" value="PPIase_dom_sf"/>
</dbReference>
<evidence type="ECO:0000256" key="5">
    <source>
        <dbReference type="PROSITE-ProRule" id="PRU00277"/>
    </source>
</evidence>
<feature type="chain" id="PRO_5030889892" description="peptidylprolyl isomerase" evidence="6">
    <location>
        <begin position="34"/>
        <end position="121"/>
    </location>
</feature>
<feature type="non-terminal residue" evidence="8">
    <location>
        <position position="121"/>
    </location>
</feature>
<dbReference type="EMBL" id="HBGT01020597">
    <property type="protein sequence ID" value="CAD9424555.1"/>
    <property type="molecule type" value="Transcribed_RNA"/>
</dbReference>
<dbReference type="Gene3D" id="3.10.50.40">
    <property type="match status" value="1"/>
</dbReference>
<evidence type="ECO:0000256" key="2">
    <source>
        <dbReference type="ARBA" id="ARBA00013194"/>
    </source>
</evidence>
<proteinExistence type="predicted"/>
<dbReference type="GO" id="GO:0005783">
    <property type="term" value="C:endoplasmic reticulum"/>
    <property type="evidence" value="ECO:0007669"/>
    <property type="project" value="TreeGrafter"/>
</dbReference>
<gene>
    <name evidence="8" type="ORF">FPAR1323_LOCUS10822</name>
</gene>